<sequence length="185" mass="19996">MADSARTHRLDAGQLSAGIFFLVLGLAYGPAATIGAGRALFFEDLAPLAVRPATKLFLQGLVGLVLIPLGIYALSFPTVGGRVRIDTEGLHVTLRFGRAFSIPWTAVGSWGLVPKPPFPSHSLVLWPSEDAAPDIHRAAHKIWSKKHRGWVLQALDPAADLIADLEAFAPCPRRDVPRKRGVRGR</sequence>
<organism evidence="2 3">
    <name type="scientific">Thermasporomyces composti</name>
    <dbReference type="NCBI Taxonomy" id="696763"/>
    <lineage>
        <taxon>Bacteria</taxon>
        <taxon>Bacillati</taxon>
        <taxon>Actinomycetota</taxon>
        <taxon>Actinomycetes</taxon>
        <taxon>Propionibacteriales</taxon>
        <taxon>Nocardioidaceae</taxon>
        <taxon>Thermasporomyces</taxon>
    </lineage>
</organism>
<reference evidence="2 3" key="1">
    <citation type="submission" date="2018-08" db="EMBL/GenBank/DDBJ databases">
        <title>Sequencing the genomes of 1000 actinobacteria strains.</title>
        <authorList>
            <person name="Klenk H.-P."/>
        </authorList>
    </citation>
    <scope>NUCLEOTIDE SEQUENCE [LARGE SCALE GENOMIC DNA]</scope>
    <source>
        <strain evidence="2 3">DSM 22891</strain>
    </source>
</reference>
<keyword evidence="3" id="KW-1185">Reference proteome</keyword>
<proteinExistence type="predicted"/>
<dbReference type="AlphaFoldDB" id="A0A3D9V869"/>
<comment type="caution">
    <text evidence="2">The sequence shown here is derived from an EMBL/GenBank/DDBJ whole genome shotgun (WGS) entry which is preliminary data.</text>
</comment>
<feature type="transmembrane region" description="Helical" evidence="1">
    <location>
        <begin position="56"/>
        <end position="74"/>
    </location>
</feature>
<feature type="transmembrane region" description="Helical" evidence="1">
    <location>
        <begin position="12"/>
        <end position="36"/>
    </location>
</feature>
<evidence type="ECO:0000256" key="1">
    <source>
        <dbReference type="SAM" id="Phobius"/>
    </source>
</evidence>
<keyword evidence="1" id="KW-1133">Transmembrane helix</keyword>
<protein>
    <submittedName>
        <fullName evidence="2">Uncharacterized protein</fullName>
    </submittedName>
</protein>
<evidence type="ECO:0000313" key="2">
    <source>
        <dbReference type="EMBL" id="REF37486.1"/>
    </source>
</evidence>
<keyword evidence="1" id="KW-0812">Transmembrane</keyword>
<evidence type="ECO:0000313" key="3">
    <source>
        <dbReference type="Proteomes" id="UP000256485"/>
    </source>
</evidence>
<dbReference type="Proteomes" id="UP000256485">
    <property type="component" value="Unassembled WGS sequence"/>
</dbReference>
<accession>A0A3D9V869</accession>
<gene>
    <name evidence="2" type="ORF">DFJ64_2930</name>
</gene>
<name>A0A3D9V869_THECX</name>
<keyword evidence="1" id="KW-0472">Membrane</keyword>
<dbReference type="RefSeq" id="WP_115850942.1">
    <property type="nucleotide sequence ID" value="NZ_QTUC01000001.1"/>
</dbReference>
<dbReference type="EMBL" id="QTUC01000001">
    <property type="protein sequence ID" value="REF37486.1"/>
    <property type="molecule type" value="Genomic_DNA"/>
</dbReference>